<feature type="transmembrane region" description="Helical" evidence="12">
    <location>
        <begin position="336"/>
        <end position="360"/>
    </location>
</feature>
<keyword evidence="8" id="KW-0418">Kinase</keyword>
<keyword evidence="6" id="KW-0598">Phosphotransferase system</keyword>
<dbReference type="Pfam" id="PF02378">
    <property type="entry name" value="PTS_EIIC"/>
    <property type="match status" value="1"/>
</dbReference>
<dbReference type="GO" id="GO:0008982">
    <property type="term" value="F:protein-N(PI)-phosphohistidine-sugar phosphotransferase activity"/>
    <property type="evidence" value="ECO:0007669"/>
    <property type="project" value="InterPro"/>
</dbReference>
<reference evidence="15 16" key="1">
    <citation type="submission" date="2019-07" db="EMBL/GenBank/DDBJ databases">
        <title>Whole genome shotgun sequence of Halolactibacillus alkaliphilus NBRC 103919.</title>
        <authorList>
            <person name="Hosoyama A."/>
            <person name="Uohara A."/>
            <person name="Ohji S."/>
            <person name="Ichikawa N."/>
        </authorList>
    </citation>
    <scope>NUCLEOTIDE SEQUENCE [LARGE SCALE GENOMIC DNA]</scope>
    <source>
        <strain evidence="15 16">NBRC 103919</strain>
    </source>
</reference>
<comment type="caution">
    <text evidence="15">The sequence shown here is derived from an EMBL/GenBank/DDBJ whole genome shotgun (WGS) entry which is preliminary data.</text>
</comment>
<evidence type="ECO:0000256" key="6">
    <source>
        <dbReference type="ARBA" id="ARBA00022683"/>
    </source>
</evidence>
<comment type="subcellular location">
    <subcellularLocation>
        <location evidence="1">Cell membrane</location>
        <topology evidence="1">Multi-pass membrane protein</topology>
    </subcellularLocation>
</comment>
<dbReference type="SUPFAM" id="SSF55604">
    <property type="entry name" value="Glucose permease domain IIB"/>
    <property type="match status" value="1"/>
</dbReference>
<dbReference type="STRING" id="442899.SAMN05720591_101123"/>
<dbReference type="PROSITE" id="PS51103">
    <property type="entry name" value="PTS_EIIC_TYPE_1"/>
    <property type="match status" value="1"/>
</dbReference>
<keyword evidence="4 15" id="KW-0762">Sugar transport</keyword>
<proteinExistence type="predicted"/>
<evidence type="ECO:0000256" key="11">
    <source>
        <dbReference type="PROSITE-ProRule" id="PRU00421"/>
    </source>
</evidence>
<dbReference type="InterPro" id="IPR013013">
    <property type="entry name" value="PTS_EIIC_1"/>
</dbReference>
<dbReference type="OrthoDB" id="9764327at2"/>
<dbReference type="GO" id="GO:0005886">
    <property type="term" value="C:plasma membrane"/>
    <property type="evidence" value="ECO:0007669"/>
    <property type="project" value="UniProtKB-SubCell"/>
</dbReference>
<dbReference type="Gene3D" id="3.30.1360.60">
    <property type="entry name" value="Glucose permease domain IIB"/>
    <property type="match status" value="1"/>
</dbReference>
<dbReference type="Pfam" id="PF00367">
    <property type="entry name" value="PTS_EIIB"/>
    <property type="match status" value="1"/>
</dbReference>
<dbReference type="Proteomes" id="UP000321400">
    <property type="component" value="Unassembled WGS sequence"/>
</dbReference>
<gene>
    <name evidence="15" type="ORF">HAL01_00280</name>
</gene>
<feature type="transmembrane region" description="Helical" evidence="12">
    <location>
        <begin position="134"/>
        <end position="157"/>
    </location>
</feature>
<feature type="transmembrane region" description="Helical" evidence="12">
    <location>
        <begin position="20"/>
        <end position="38"/>
    </location>
</feature>
<keyword evidence="3" id="KW-1003">Cell membrane</keyword>
<keyword evidence="9 12" id="KW-1133">Transmembrane helix</keyword>
<dbReference type="RefSeq" id="WP_089799136.1">
    <property type="nucleotide sequence ID" value="NZ_BJYE01000001.1"/>
</dbReference>
<keyword evidence="2" id="KW-0813">Transport</keyword>
<dbReference type="EMBL" id="BJYE01000001">
    <property type="protein sequence ID" value="GEN55564.1"/>
    <property type="molecule type" value="Genomic_DNA"/>
</dbReference>
<dbReference type="PANTHER" id="PTHR30009">
    <property type="entry name" value="CYTOCHROME C-TYPE SYNTHESIS PROTEIN AND PTS TRANSMEMBRANE COMPONENT"/>
    <property type="match status" value="1"/>
</dbReference>
<dbReference type="InterPro" id="IPR003352">
    <property type="entry name" value="PTS_EIIC"/>
</dbReference>
<dbReference type="AlphaFoldDB" id="A0A511WWR3"/>
<accession>A0A511WWR3</accession>
<name>A0A511WWR3_9BACI</name>
<feature type="active site" description="Phosphocysteine intermediate; for EIIB activity" evidence="11">
    <location>
        <position position="470"/>
    </location>
</feature>
<evidence type="ECO:0000256" key="5">
    <source>
        <dbReference type="ARBA" id="ARBA00022679"/>
    </source>
</evidence>
<evidence type="ECO:0000259" key="13">
    <source>
        <dbReference type="PROSITE" id="PS51098"/>
    </source>
</evidence>
<evidence type="ECO:0000256" key="7">
    <source>
        <dbReference type="ARBA" id="ARBA00022692"/>
    </source>
</evidence>
<dbReference type="GO" id="GO:0090563">
    <property type="term" value="F:protein-phosphocysteine-sugar phosphotransferase activity"/>
    <property type="evidence" value="ECO:0007669"/>
    <property type="project" value="TreeGrafter"/>
</dbReference>
<dbReference type="GO" id="GO:0016301">
    <property type="term" value="F:kinase activity"/>
    <property type="evidence" value="ECO:0007669"/>
    <property type="project" value="UniProtKB-KW"/>
</dbReference>
<dbReference type="GO" id="GO:0009401">
    <property type="term" value="P:phosphoenolpyruvate-dependent sugar phosphotransferase system"/>
    <property type="evidence" value="ECO:0007669"/>
    <property type="project" value="UniProtKB-KW"/>
</dbReference>
<feature type="transmembrane region" description="Helical" evidence="12">
    <location>
        <begin position="388"/>
        <end position="410"/>
    </location>
</feature>
<dbReference type="PROSITE" id="PS51098">
    <property type="entry name" value="PTS_EIIB_TYPE_1"/>
    <property type="match status" value="1"/>
</dbReference>
<sequence length="524" mass="57345">MKAKIYGGLEKVSKTMVQPLMYLSVVGIIMVFGVLITNDAVKGLLPFLSWGPIQLLGNLIYAGMMSIINNLAALFTIGIAGALAKKDKHHAVIIAFISYMIYLTANNVTLQSFGELAEKDPMLGLFGTGQNTVLGMQVLDTGVFSGIILGFIVGYIFNKTSDKSFKKTWLQMWSGTRWSMVWMAFVSIAVGFITVLVWPPIQHVIESLTSVISDTGNFGLFLYGFSERILIPTGLHHLIYTPFQFSALGGSIQMGGETISGAYPIFMAEMSNPAITEFSDTIRWMQIAFTKTFGYIGIAAAFIKTAKPENKNKVKGMLIPLVITAFLVSITEPIDFLFVFAAPLLFLVHAVIAGSFMVILNVLNIRAATNGLSSIILNIALGPEMTKWPLLIALGVGQIMLYYFLFSFLIKKFNLKTPGREDKKIESKENSPNTVSDSEAKVEGSIGDKKILTIINGLGGKDNINSVDNCFTRLRVNIKDVDKVTKEKINEVENSGIVVKDKDIQIIFGLGVGEIAEKVKNALN</sequence>
<feature type="domain" description="PTS EIIC type-1" evidence="14">
    <location>
        <begin position="3"/>
        <end position="422"/>
    </location>
</feature>
<keyword evidence="10 12" id="KW-0472">Membrane</keyword>
<evidence type="ECO:0000256" key="2">
    <source>
        <dbReference type="ARBA" id="ARBA00022448"/>
    </source>
</evidence>
<evidence type="ECO:0000256" key="1">
    <source>
        <dbReference type="ARBA" id="ARBA00004651"/>
    </source>
</evidence>
<feature type="transmembrane region" description="Helical" evidence="12">
    <location>
        <begin position="284"/>
        <end position="302"/>
    </location>
</feature>
<dbReference type="InterPro" id="IPR036878">
    <property type="entry name" value="Glu_permease_IIB"/>
</dbReference>
<evidence type="ECO:0000313" key="16">
    <source>
        <dbReference type="Proteomes" id="UP000321400"/>
    </source>
</evidence>
<evidence type="ECO:0000256" key="12">
    <source>
        <dbReference type="SAM" id="Phobius"/>
    </source>
</evidence>
<dbReference type="CDD" id="cd00212">
    <property type="entry name" value="PTS_IIB_glc"/>
    <property type="match status" value="1"/>
</dbReference>
<dbReference type="PROSITE" id="PS01035">
    <property type="entry name" value="PTS_EIIB_TYPE_1_CYS"/>
    <property type="match status" value="1"/>
</dbReference>
<dbReference type="InterPro" id="IPR001996">
    <property type="entry name" value="PTS_IIB_1"/>
</dbReference>
<evidence type="ECO:0000256" key="9">
    <source>
        <dbReference type="ARBA" id="ARBA00022989"/>
    </source>
</evidence>
<dbReference type="InterPro" id="IPR050429">
    <property type="entry name" value="PTS_Glucose_EIICBA"/>
</dbReference>
<evidence type="ECO:0000256" key="10">
    <source>
        <dbReference type="ARBA" id="ARBA00023136"/>
    </source>
</evidence>
<feature type="transmembrane region" description="Helical" evidence="12">
    <location>
        <begin position="178"/>
        <end position="198"/>
    </location>
</feature>
<organism evidence="15 16">
    <name type="scientific">Halolactibacillus alkaliphilus</name>
    <dbReference type="NCBI Taxonomy" id="442899"/>
    <lineage>
        <taxon>Bacteria</taxon>
        <taxon>Bacillati</taxon>
        <taxon>Bacillota</taxon>
        <taxon>Bacilli</taxon>
        <taxon>Bacillales</taxon>
        <taxon>Bacillaceae</taxon>
        <taxon>Halolactibacillus</taxon>
    </lineage>
</organism>
<feature type="domain" description="PTS EIIB type-1" evidence="13">
    <location>
        <begin position="448"/>
        <end position="524"/>
    </location>
</feature>
<evidence type="ECO:0000256" key="8">
    <source>
        <dbReference type="ARBA" id="ARBA00022777"/>
    </source>
</evidence>
<feature type="transmembrane region" description="Helical" evidence="12">
    <location>
        <begin position="58"/>
        <end position="84"/>
    </location>
</feature>
<dbReference type="PANTHER" id="PTHR30009:SF24">
    <property type="entry name" value="PTS SYSTEM, IIBC COMPONENT"/>
    <property type="match status" value="1"/>
</dbReference>
<evidence type="ECO:0000256" key="3">
    <source>
        <dbReference type="ARBA" id="ARBA00022475"/>
    </source>
</evidence>
<feature type="transmembrane region" description="Helical" evidence="12">
    <location>
        <begin position="91"/>
        <end position="114"/>
    </location>
</feature>
<evidence type="ECO:0000313" key="15">
    <source>
        <dbReference type="EMBL" id="GEN55564.1"/>
    </source>
</evidence>
<keyword evidence="7 12" id="KW-0812">Transmembrane</keyword>
<protein>
    <submittedName>
        <fullName evidence="15">PTS glucose transporter subunit IIBC</fullName>
    </submittedName>
</protein>
<evidence type="ECO:0000256" key="4">
    <source>
        <dbReference type="ARBA" id="ARBA00022597"/>
    </source>
</evidence>
<dbReference type="InterPro" id="IPR018113">
    <property type="entry name" value="PTrfase_EIIB_Cys"/>
</dbReference>
<feature type="transmembrane region" description="Helical" evidence="12">
    <location>
        <begin position="314"/>
        <end position="330"/>
    </location>
</feature>
<dbReference type="NCBIfam" id="TIGR00826">
    <property type="entry name" value="EIIB_glc"/>
    <property type="match status" value="1"/>
</dbReference>
<keyword evidence="5" id="KW-0808">Transferase</keyword>
<evidence type="ECO:0000259" key="14">
    <source>
        <dbReference type="PROSITE" id="PS51103"/>
    </source>
</evidence>
<keyword evidence="16" id="KW-1185">Reference proteome</keyword>